<dbReference type="PANTHER" id="PTHR24126">
    <property type="entry name" value="ANKYRIN REPEAT, PH AND SEC7 DOMAIN CONTAINING PROTEIN SECG-RELATED"/>
    <property type="match status" value="1"/>
</dbReference>
<dbReference type="Pfam" id="PF23397">
    <property type="entry name" value="DUF7104"/>
    <property type="match status" value="1"/>
</dbReference>
<feature type="repeat" description="ANK" evidence="3">
    <location>
        <begin position="239"/>
        <end position="271"/>
    </location>
</feature>
<dbReference type="InterPro" id="IPR055530">
    <property type="entry name" value="DUF7104"/>
</dbReference>
<evidence type="ECO:0000256" key="2">
    <source>
        <dbReference type="ARBA" id="ARBA00023043"/>
    </source>
</evidence>
<dbReference type="SMART" id="SM00248">
    <property type="entry name" value="ANK"/>
    <property type="match status" value="10"/>
</dbReference>
<dbReference type="InterPro" id="IPR036770">
    <property type="entry name" value="Ankyrin_rpt-contain_sf"/>
</dbReference>
<dbReference type="PROSITE" id="PS50297">
    <property type="entry name" value="ANK_REP_REGION"/>
    <property type="match status" value="9"/>
</dbReference>
<keyword evidence="2 3" id="KW-0040">ANK repeat</keyword>
<dbReference type="AlphaFoldDB" id="A0A135LT06"/>
<dbReference type="PROSITE" id="PS50088">
    <property type="entry name" value="ANK_REPEAT"/>
    <property type="match status" value="9"/>
</dbReference>
<dbReference type="GO" id="GO:0061629">
    <property type="term" value="F:RNA polymerase II-specific DNA-binding transcription factor binding"/>
    <property type="evidence" value="ECO:0007669"/>
    <property type="project" value="TreeGrafter"/>
</dbReference>
<dbReference type="OrthoDB" id="194358at2759"/>
<sequence>MDICKAASEGHANIVQLLLDQGADVNAQDGKNGTALQAAALEGHAHIVRLLLDQGADVNAQGGWYGTALQAASLRGHGEVVQMLLDQGADINARGGEDGTALHSAALGGHPENIRLRLKRGADVNAQGGEDGTALHRKKFARPPIKSGFENTMWRPDAMREYGPHKKKEKSSLSPEQESRRDEALYNDVPSPPEFEEGTSSTFPKKDGTALHAAALGGHTETIRLLLERGADVNAQGGEDGTALYAAALRGHTETIQLLLERGADINAQGGEDGMALYAAASRGHTETVRLLLDQSADFNARNGEDRTALHAAALGGHTEIVLLLLLQGADVNAQSSEDGTALQAAALGGHTEIVLLLLQQGADANAQGGQNGTAFQAAASQGHTEILQVILSRQGYTTPITEENLKAILNNSNALQLMTSILAYQADKIIITEEVLMAAAQNPRGVQLMALLLESSAKISEEYIWVRDLEKVGYSYQEIIDLLLEDRNDSPWFSFESTYSPDVKVQPGRHVQGCCHQISPYEARPMQIFDPKFENDITNDHHEIILQIQEFCGLAGIKPTTPRVTEWVGYIEFNKVHQVLTVSYTLPTEGSNPPDVGTIWSRISRALDGLYHAVALMQANNLCCNSFTVLKSGFQGHEPSSSSLVEIISVSFKSVLVLIEELQNVINPASKLSDTRKLLSASTAILGLIWQEIPDAPGDSSMEWSLHVCALAVQFLCLGFLSYSQAHIEPLRPFFLDFFAQQVRLMGLHRDATYPFLVAELVNLTCLGNMTRGKVLLFRASKDPLQKQSLETQSQQVIQKHDVLGHTENILDTWGPGNLILRGDGSRAPVAIKIGDGFIFAHEGAKFHWSQQMPGIEGLRSIEMEQSLLIGSLVAVNAACKPIEADSRIISANLLEELGTSRSLWQKSQRQLGIQGGQYVVCQATETWNKQTGIPVKDRALSYPSEVLIQYLDYYWGVQVSYCTGVAKRVRLRKLVADLVQHFSAGSAFNFDTLEAKMNDETLRPKDLQIWLSSLGPDIRAELLNIICDILNTLRHTGLDSTETYFCVAWPFEGNITQFS</sequence>
<dbReference type="InterPro" id="IPR002110">
    <property type="entry name" value="Ankyrin_rpt"/>
</dbReference>
<reference evidence="5 6" key="1">
    <citation type="journal article" date="2016" name="BMC Genomics">
        <title>Genome sequencing and secondary metabolism of the postharvest pathogen Penicillium griseofulvum.</title>
        <authorList>
            <person name="Banani H."/>
            <person name="Marcet-Houben M."/>
            <person name="Ballester A.R."/>
            <person name="Abbruscato P."/>
            <person name="Gonzalez-Candelas L."/>
            <person name="Gabaldon T."/>
            <person name="Spadaro D."/>
        </authorList>
    </citation>
    <scope>NUCLEOTIDE SEQUENCE [LARGE SCALE GENOMIC DNA]</scope>
    <source>
        <strain evidence="5 6">PG3</strain>
    </source>
</reference>
<dbReference type="Proteomes" id="UP000070168">
    <property type="component" value="Unassembled WGS sequence"/>
</dbReference>
<feature type="repeat" description="ANK" evidence="3">
    <location>
        <begin position="206"/>
        <end position="238"/>
    </location>
</feature>
<dbReference type="Pfam" id="PF00023">
    <property type="entry name" value="Ank"/>
    <property type="match status" value="1"/>
</dbReference>
<accession>A0A135LT06</accession>
<feature type="repeat" description="ANK" evidence="3">
    <location>
        <begin position="338"/>
        <end position="370"/>
    </location>
</feature>
<name>A0A135LT06_PENPA</name>
<comment type="caution">
    <text evidence="5">The sequence shown here is derived from an EMBL/GenBank/DDBJ whole genome shotgun (WGS) entry which is preliminary data.</text>
</comment>
<feature type="region of interest" description="Disordered" evidence="4">
    <location>
        <begin position="125"/>
        <end position="206"/>
    </location>
</feature>
<feature type="repeat" description="ANK" evidence="3">
    <location>
        <begin position="67"/>
        <end position="96"/>
    </location>
</feature>
<dbReference type="STRING" id="5078.A0A135LT06"/>
<dbReference type="SUPFAM" id="SSF48403">
    <property type="entry name" value="Ankyrin repeat"/>
    <property type="match status" value="2"/>
</dbReference>
<feature type="repeat" description="ANK" evidence="3">
    <location>
        <begin position="272"/>
        <end position="304"/>
    </location>
</feature>
<feature type="repeat" description="ANK" evidence="3">
    <location>
        <begin position="97"/>
        <end position="129"/>
    </location>
</feature>
<feature type="repeat" description="ANK" evidence="3">
    <location>
        <begin position="31"/>
        <end position="63"/>
    </location>
</feature>
<gene>
    <name evidence="5" type="ORF">PGRI_083790</name>
</gene>
<evidence type="ECO:0000313" key="6">
    <source>
        <dbReference type="Proteomes" id="UP000070168"/>
    </source>
</evidence>
<feature type="repeat" description="ANK" evidence="3">
    <location>
        <begin position="1"/>
        <end position="30"/>
    </location>
</feature>
<evidence type="ECO:0000256" key="1">
    <source>
        <dbReference type="ARBA" id="ARBA00022737"/>
    </source>
</evidence>
<dbReference type="OMA" id="AGTENEW"/>
<evidence type="ECO:0000313" key="5">
    <source>
        <dbReference type="EMBL" id="KXG52095.1"/>
    </source>
</evidence>
<dbReference type="PANTHER" id="PTHR24126:SF14">
    <property type="entry name" value="ANK_REP_REGION DOMAIN-CONTAINING PROTEIN"/>
    <property type="match status" value="1"/>
</dbReference>
<dbReference type="GO" id="GO:0006357">
    <property type="term" value="P:regulation of transcription by RNA polymerase II"/>
    <property type="evidence" value="ECO:0007669"/>
    <property type="project" value="TreeGrafter"/>
</dbReference>
<proteinExistence type="predicted"/>
<keyword evidence="6" id="KW-1185">Reference proteome</keyword>
<dbReference type="Pfam" id="PF13637">
    <property type="entry name" value="Ank_4"/>
    <property type="match status" value="1"/>
</dbReference>
<protein>
    <submittedName>
        <fullName evidence="5">Uncharacterized protein</fullName>
    </submittedName>
</protein>
<dbReference type="RefSeq" id="XP_040650631.1">
    <property type="nucleotide sequence ID" value="XM_040796093.1"/>
</dbReference>
<evidence type="ECO:0000256" key="3">
    <source>
        <dbReference type="PROSITE-ProRule" id="PRU00023"/>
    </source>
</evidence>
<evidence type="ECO:0000256" key="4">
    <source>
        <dbReference type="SAM" id="MobiDB-lite"/>
    </source>
</evidence>
<dbReference type="GeneID" id="63711393"/>
<dbReference type="Gene3D" id="1.25.40.20">
    <property type="entry name" value="Ankyrin repeat-containing domain"/>
    <property type="match status" value="3"/>
</dbReference>
<feature type="repeat" description="ANK" evidence="3">
    <location>
        <begin position="305"/>
        <end position="337"/>
    </location>
</feature>
<dbReference type="GO" id="GO:0005634">
    <property type="term" value="C:nucleus"/>
    <property type="evidence" value="ECO:0007669"/>
    <property type="project" value="TreeGrafter"/>
</dbReference>
<keyword evidence="1" id="KW-0677">Repeat</keyword>
<dbReference type="EMBL" id="LHQR01000027">
    <property type="protein sequence ID" value="KXG52095.1"/>
    <property type="molecule type" value="Genomic_DNA"/>
</dbReference>
<dbReference type="Pfam" id="PF12796">
    <property type="entry name" value="Ank_2"/>
    <property type="match status" value="3"/>
</dbReference>
<organism evidence="5 6">
    <name type="scientific">Penicillium patulum</name>
    <name type="common">Penicillium griseofulvum</name>
    <dbReference type="NCBI Taxonomy" id="5078"/>
    <lineage>
        <taxon>Eukaryota</taxon>
        <taxon>Fungi</taxon>
        <taxon>Dikarya</taxon>
        <taxon>Ascomycota</taxon>
        <taxon>Pezizomycotina</taxon>
        <taxon>Eurotiomycetes</taxon>
        <taxon>Eurotiomycetidae</taxon>
        <taxon>Eurotiales</taxon>
        <taxon>Aspergillaceae</taxon>
        <taxon>Penicillium</taxon>
    </lineage>
</organism>
<dbReference type="PRINTS" id="PR01415">
    <property type="entry name" value="ANKYRIN"/>
</dbReference>